<proteinExistence type="predicted"/>
<evidence type="ECO:0000313" key="4">
    <source>
        <dbReference type="Proteomes" id="UP000469380"/>
    </source>
</evidence>
<name>A0A5K1IK39_9ACTN</name>
<organism evidence="2 3">
    <name type="scientific">Collinsella aerofaciens</name>
    <dbReference type="NCBI Taxonomy" id="74426"/>
    <lineage>
        <taxon>Bacteria</taxon>
        <taxon>Bacillati</taxon>
        <taxon>Actinomycetota</taxon>
        <taxon>Coriobacteriia</taxon>
        <taxon>Coriobacteriales</taxon>
        <taxon>Coriobacteriaceae</taxon>
        <taxon>Collinsella</taxon>
    </lineage>
</organism>
<protein>
    <submittedName>
        <fullName evidence="2">Uncharacterized protein</fullName>
    </submittedName>
</protein>
<dbReference type="EMBL" id="CABWIF010000002">
    <property type="protein sequence ID" value="VWL87533.1"/>
    <property type="molecule type" value="Genomic_DNA"/>
</dbReference>
<dbReference type="Proteomes" id="UP000368032">
    <property type="component" value="Unassembled WGS sequence"/>
</dbReference>
<sequence length="63" mass="6920">MRLYMCACERCGKEVPATLAGYAKMVLRNSARIDGKARALCPECAESLRAWFLAGAVKPEGRE</sequence>
<dbReference type="EMBL" id="WWSR01000010">
    <property type="protein sequence ID" value="MZJ39659.1"/>
    <property type="molecule type" value="Genomic_DNA"/>
</dbReference>
<dbReference type="AlphaFoldDB" id="A0A5K1IK39"/>
<evidence type="ECO:0000313" key="2">
    <source>
        <dbReference type="EMBL" id="VWL87533.1"/>
    </source>
</evidence>
<dbReference type="Proteomes" id="UP000469380">
    <property type="component" value="Unassembled WGS sequence"/>
</dbReference>
<evidence type="ECO:0000313" key="1">
    <source>
        <dbReference type="EMBL" id="MZJ39659.1"/>
    </source>
</evidence>
<reference evidence="2 3" key="2">
    <citation type="submission" date="2019-10" db="EMBL/GenBank/DDBJ databases">
        <authorList>
            <person name="Wolf R A."/>
        </authorList>
    </citation>
    <scope>NUCLEOTIDE SEQUENCE [LARGE SCALE GENOMIC DNA]</scope>
    <source>
        <strain evidence="2">Collinsella_aerofaciens_DSM_13712</strain>
    </source>
</reference>
<gene>
    <name evidence="2" type="ORF">CKJAJONC_01147</name>
    <name evidence="1" type="ORF">GT464_06825</name>
</gene>
<evidence type="ECO:0000313" key="3">
    <source>
        <dbReference type="Proteomes" id="UP000368032"/>
    </source>
</evidence>
<reference evidence="1 4" key="1">
    <citation type="journal article" date="2019" name="Nat. Med.">
        <title>A library of human gut bacterial isolates paired with longitudinal multiomics data enables mechanistic microbiome research.</title>
        <authorList>
            <person name="Poyet M."/>
            <person name="Groussin M."/>
            <person name="Gibbons S.M."/>
            <person name="Avila-Pacheco J."/>
            <person name="Jiang X."/>
            <person name="Kearney S.M."/>
            <person name="Perrotta A.R."/>
            <person name="Berdy B."/>
            <person name="Zhao S."/>
            <person name="Lieberman T.D."/>
            <person name="Swanson P.K."/>
            <person name="Smith M."/>
            <person name="Roesemann S."/>
            <person name="Alexander J.E."/>
            <person name="Rich S.A."/>
            <person name="Livny J."/>
            <person name="Vlamakis H."/>
            <person name="Clish C."/>
            <person name="Bullock K."/>
            <person name="Deik A."/>
            <person name="Scott J."/>
            <person name="Pierce K.A."/>
            <person name="Xavier R.J."/>
            <person name="Alm E.J."/>
        </authorList>
    </citation>
    <scope>NUCLEOTIDE SEQUENCE [LARGE SCALE GENOMIC DNA]</scope>
    <source>
        <strain evidence="1 4">BIOML-A20</strain>
    </source>
</reference>
<dbReference type="RefSeq" id="WP_117637866.1">
    <property type="nucleotide sequence ID" value="NZ_CABJFS010000002.1"/>
</dbReference>
<accession>A0A5K1IK39</accession>